<dbReference type="Proteomes" id="UP000268093">
    <property type="component" value="Unassembled WGS sequence"/>
</dbReference>
<accession>A0A433DED9</accession>
<comment type="caution">
    <text evidence="3">The sequence shown here is derived from an EMBL/GenBank/DDBJ whole genome shotgun (WGS) entry which is preliminary data.</text>
</comment>
<evidence type="ECO:0000313" key="4">
    <source>
        <dbReference type="Proteomes" id="UP000268093"/>
    </source>
</evidence>
<evidence type="ECO:0000313" key="3">
    <source>
        <dbReference type="EMBL" id="RUP49222.1"/>
    </source>
</evidence>
<name>A0A433DED9_9FUNG</name>
<dbReference type="AlphaFoldDB" id="A0A433DED9"/>
<feature type="signal peptide" evidence="2">
    <location>
        <begin position="1"/>
        <end position="16"/>
    </location>
</feature>
<reference evidence="3 4" key="1">
    <citation type="journal article" date="2018" name="New Phytol.">
        <title>Phylogenomics of Endogonaceae and evolution of mycorrhizas within Mucoromycota.</title>
        <authorList>
            <person name="Chang Y."/>
            <person name="Desiro A."/>
            <person name="Na H."/>
            <person name="Sandor L."/>
            <person name="Lipzen A."/>
            <person name="Clum A."/>
            <person name="Barry K."/>
            <person name="Grigoriev I.V."/>
            <person name="Martin F.M."/>
            <person name="Stajich J.E."/>
            <person name="Smith M.E."/>
            <person name="Bonito G."/>
            <person name="Spatafora J.W."/>
        </authorList>
    </citation>
    <scope>NUCLEOTIDE SEQUENCE [LARGE SCALE GENOMIC DNA]</scope>
    <source>
        <strain evidence="3 4">GMNB39</strain>
    </source>
</reference>
<keyword evidence="2" id="KW-0732">Signal</keyword>
<evidence type="ECO:0000256" key="2">
    <source>
        <dbReference type="SAM" id="SignalP"/>
    </source>
</evidence>
<dbReference type="EMBL" id="RBNI01002515">
    <property type="protein sequence ID" value="RUP49222.1"/>
    <property type="molecule type" value="Genomic_DNA"/>
</dbReference>
<feature type="region of interest" description="Disordered" evidence="1">
    <location>
        <begin position="274"/>
        <end position="301"/>
    </location>
</feature>
<proteinExistence type="predicted"/>
<sequence>MVMVFRLPSLLRFSLTSTPSATVKVCADPIHAKPTDITPPTTEPTVEVIKRTSTIMNDVAAAKSAATAVVPSNVEKKQLAKASTTASLPSIWSLLKLAGLSKSTPVAAADTKIASPRMNILDLVVPIVAIIFVQVVAAETKAFGSTYGTNAHAIPKGFAQRLLRPNGTASAADNKGYDPTFPGSLDSGFAEVDETIWQANKPVPNPADPEDEVYDNEDYDNEYDEENDEENDNRPSNEELLKLALEVMNYVGTAAVTDEMKSLQLKLGDYLGIPPEENKDEIRFGSMEMTSTETDVDGQAS</sequence>
<organism evidence="3 4">
    <name type="scientific">Jimgerdemannia flammicorona</name>
    <dbReference type="NCBI Taxonomy" id="994334"/>
    <lineage>
        <taxon>Eukaryota</taxon>
        <taxon>Fungi</taxon>
        <taxon>Fungi incertae sedis</taxon>
        <taxon>Mucoromycota</taxon>
        <taxon>Mucoromycotina</taxon>
        <taxon>Endogonomycetes</taxon>
        <taxon>Endogonales</taxon>
        <taxon>Endogonaceae</taxon>
        <taxon>Jimgerdemannia</taxon>
    </lineage>
</organism>
<evidence type="ECO:0000256" key="1">
    <source>
        <dbReference type="SAM" id="MobiDB-lite"/>
    </source>
</evidence>
<gene>
    <name evidence="3" type="ORF">BC936DRAFT_143040</name>
</gene>
<keyword evidence="4" id="KW-1185">Reference proteome</keyword>
<feature type="chain" id="PRO_5019008019" evidence="2">
    <location>
        <begin position="17"/>
        <end position="301"/>
    </location>
</feature>
<protein>
    <submittedName>
        <fullName evidence="3">Uncharacterized protein</fullName>
    </submittedName>
</protein>